<evidence type="ECO:0000313" key="1">
    <source>
        <dbReference type="EMBL" id="QJA43974.1"/>
    </source>
</evidence>
<sequence length="96" mass="10684">MSKETDPVVRDLALLDIISKGFFSDDLPAEEVQKVREAFDGLRSSVASWAAVVTELTHEKCMAEAEVDRLRASLAHQTSEADTYYREAMALAHERG</sequence>
<protein>
    <submittedName>
        <fullName evidence="1">Uncharacterized protein</fullName>
    </submittedName>
</protein>
<accession>A0A6H1Z8U4</accession>
<dbReference type="EMBL" id="MT143972">
    <property type="protein sequence ID" value="QJA43974.1"/>
    <property type="molecule type" value="Genomic_DNA"/>
</dbReference>
<name>A0A6H1Z8U4_9ZZZZ</name>
<gene>
    <name evidence="1" type="ORF">TM448A00065_0020</name>
    <name evidence="2" type="ORF">TM448B00134_0087</name>
</gene>
<dbReference type="AlphaFoldDB" id="A0A6H1Z8U4"/>
<proteinExistence type="predicted"/>
<organism evidence="1">
    <name type="scientific">viral metagenome</name>
    <dbReference type="NCBI Taxonomy" id="1070528"/>
    <lineage>
        <taxon>unclassified sequences</taxon>
        <taxon>metagenomes</taxon>
        <taxon>organismal metagenomes</taxon>
    </lineage>
</organism>
<evidence type="ECO:0000313" key="2">
    <source>
        <dbReference type="EMBL" id="QJH93793.1"/>
    </source>
</evidence>
<reference evidence="1" key="1">
    <citation type="submission" date="2020-03" db="EMBL/GenBank/DDBJ databases">
        <title>The deep terrestrial virosphere.</title>
        <authorList>
            <person name="Holmfeldt K."/>
            <person name="Nilsson E."/>
            <person name="Simone D."/>
            <person name="Lopez-Fernandez M."/>
            <person name="Wu X."/>
            <person name="de Brujin I."/>
            <person name="Lundin D."/>
            <person name="Andersson A."/>
            <person name="Bertilsson S."/>
            <person name="Dopson M."/>
        </authorList>
    </citation>
    <scope>NUCLEOTIDE SEQUENCE</scope>
    <source>
        <strain evidence="1">TM448A00065</strain>
        <strain evidence="2">TM448B00134</strain>
    </source>
</reference>
<dbReference type="EMBL" id="MT144591">
    <property type="protein sequence ID" value="QJH93793.1"/>
    <property type="molecule type" value="Genomic_DNA"/>
</dbReference>